<keyword evidence="3" id="KW-1185">Reference proteome</keyword>
<organism evidence="2 3">
    <name type="scientific">Brenneria goodwinii</name>
    <dbReference type="NCBI Taxonomy" id="1109412"/>
    <lineage>
        <taxon>Bacteria</taxon>
        <taxon>Pseudomonadati</taxon>
        <taxon>Pseudomonadota</taxon>
        <taxon>Gammaproteobacteria</taxon>
        <taxon>Enterobacterales</taxon>
        <taxon>Pectobacteriaceae</taxon>
        <taxon>Brenneria</taxon>
    </lineage>
</organism>
<dbReference type="AlphaFoldDB" id="A0A0G4JVL9"/>
<dbReference type="Proteomes" id="UP000044377">
    <property type="component" value="Unassembled WGS sequence"/>
</dbReference>
<feature type="compositionally biased region" description="Polar residues" evidence="1">
    <location>
        <begin position="1"/>
        <end position="10"/>
    </location>
</feature>
<accession>A0A0G4JVL9</accession>
<evidence type="ECO:0000256" key="1">
    <source>
        <dbReference type="SAM" id="MobiDB-lite"/>
    </source>
</evidence>
<evidence type="ECO:0000313" key="2">
    <source>
        <dbReference type="EMBL" id="CPR16606.1"/>
    </source>
</evidence>
<evidence type="ECO:0000313" key="3">
    <source>
        <dbReference type="Proteomes" id="UP000044377"/>
    </source>
</evidence>
<dbReference type="EMBL" id="CGIG01000001">
    <property type="protein sequence ID" value="CPR16606.1"/>
    <property type="molecule type" value="Genomic_DNA"/>
</dbReference>
<proteinExistence type="predicted"/>
<gene>
    <name evidence="2" type="ORF">BN1221_02170c</name>
</gene>
<sequence length="48" mass="5322">MTAQIQNSASVRGAHYTRNPFDRKPLKMKKCSTADKKSNTAVKRAITA</sequence>
<name>A0A0G4JVL9_9GAMM</name>
<protein>
    <submittedName>
        <fullName evidence="2">Uncharacterized protein</fullName>
    </submittedName>
</protein>
<reference evidence="3" key="1">
    <citation type="submission" date="2015-01" db="EMBL/GenBank/DDBJ databases">
        <authorList>
            <person name="Paterson Steve"/>
        </authorList>
    </citation>
    <scope>NUCLEOTIDE SEQUENCE [LARGE SCALE GENOMIC DNA]</scope>
    <source>
        <strain evidence="3">OBR1</strain>
    </source>
</reference>
<feature type="region of interest" description="Disordered" evidence="1">
    <location>
        <begin position="1"/>
        <end position="48"/>
    </location>
</feature>